<dbReference type="EMBL" id="CP010868">
    <property type="protein sequence ID" value="AJM92199.1"/>
    <property type="molecule type" value="Genomic_DNA"/>
</dbReference>
<reference evidence="2 3" key="3">
    <citation type="journal article" date="2019" name="Int. J. Syst. Evol. Microbiol.">
        <title>Nitrosopumilus adriaticus sp. nov. and Nitrosopumilus piranensis sp. nov., two ammonia-oxidizing archaea from the Adriatic Sea and members of the class Nitrososphaeria.</title>
        <authorList>
            <person name="Bayer B."/>
            <person name="Vojvoda J."/>
            <person name="Reinthaler T."/>
            <person name="Reyes C."/>
            <person name="Pinto M."/>
            <person name="Herndl G.J."/>
        </authorList>
    </citation>
    <scope>NUCLEOTIDE SEQUENCE [LARGE SCALE GENOMIC DNA]</scope>
    <source>
        <strain evidence="2 3">D3C</strain>
    </source>
</reference>
<keyword evidence="1" id="KW-1133">Transmembrane helix</keyword>
<name>A0A0C5BVE5_9ARCH</name>
<gene>
    <name evidence="2" type="ORF">NPIRD3C_0987</name>
</gene>
<organism evidence="2 3">
    <name type="scientific">Nitrosopumilus piranensis</name>
    <dbReference type="NCBI Taxonomy" id="1582439"/>
    <lineage>
        <taxon>Archaea</taxon>
        <taxon>Nitrososphaerota</taxon>
        <taxon>Nitrososphaeria</taxon>
        <taxon>Nitrosopumilales</taxon>
        <taxon>Nitrosopumilaceae</taxon>
        <taxon>Nitrosopumilus</taxon>
    </lineage>
</organism>
<reference evidence="2 3" key="2">
    <citation type="journal article" date="2016" name="ISME J.">
        <title>Physiological and genomic characterization of two novel marine thaumarchaeal strains indicates niche differentiation.</title>
        <authorList>
            <person name="Bayer B."/>
            <person name="Vojvoda J."/>
            <person name="Offre P."/>
            <person name="Alves R.J."/>
            <person name="Elisabeth N.H."/>
            <person name="Garcia J.A."/>
            <person name="Volland J.M."/>
            <person name="Srivastava A."/>
            <person name="Schleper C."/>
            <person name="Herndl G.J."/>
        </authorList>
    </citation>
    <scope>NUCLEOTIDE SEQUENCE [LARGE SCALE GENOMIC DNA]</scope>
    <source>
        <strain evidence="2 3">D3C</strain>
    </source>
</reference>
<proteinExistence type="predicted"/>
<sequence>MINGDALYSNTPIVVVVPAREPKSEGFVWLVLSHVRCTIGGVVIASTFIINGAIIKIAVKVIISFVVFLVIEI</sequence>
<dbReference type="AlphaFoldDB" id="A0A0C5BVE5"/>
<evidence type="ECO:0000256" key="1">
    <source>
        <dbReference type="SAM" id="Phobius"/>
    </source>
</evidence>
<feature type="transmembrane region" description="Helical" evidence="1">
    <location>
        <begin position="53"/>
        <end position="71"/>
    </location>
</feature>
<evidence type="ECO:0000313" key="3">
    <source>
        <dbReference type="Proteomes" id="UP000032027"/>
    </source>
</evidence>
<keyword evidence="3" id="KW-1185">Reference proteome</keyword>
<keyword evidence="1" id="KW-0812">Transmembrane</keyword>
<protein>
    <submittedName>
        <fullName evidence="2">Uncharacterized protein</fullName>
    </submittedName>
</protein>
<dbReference type="STRING" id="1582439.NPIRD3C_0987"/>
<dbReference type="KEGG" id="nid:NPIRD3C_0987"/>
<reference evidence="3" key="1">
    <citation type="submission" date="2015-02" db="EMBL/GenBank/DDBJ databases">
        <title>Characterization of two novel Thaumarchaeota isolated from the Northern Adriatic Sea.</title>
        <authorList>
            <person name="Bayer B."/>
            <person name="Vojvoda J."/>
            <person name="Offre P."/>
            <person name="Srivastava A."/>
            <person name="Elisabeth N."/>
            <person name="Garcia J.A.L."/>
            <person name="Schleper C."/>
            <person name="Herndl G.J."/>
        </authorList>
    </citation>
    <scope>NUCLEOTIDE SEQUENCE [LARGE SCALE GENOMIC DNA]</scope>
    <source>
        <strain evidence="3">D3C</strain>
    </source>
</reference>
<dbReference type="HOGENOM" id="CLU_2695540_0_0_2"/>
<dbReference type="Proteomes" id="UP000032027">
    <property type="component" value="Chromosome"/>
</dbReference>
<accession>A0A0C5BVE5</accession>
<evidence type="ECO:0000313" key="2">
    <source>
        <dbReference type="EMBL" id="AJM92199.1"/>
    </source>
</evidence>
<keyword evidence="1" id="KW-0472">Membrane</keyword>